<feature type="region of interest" description="Disordered" evidence="1">
    <location>
        <begin position="117"/>
        <end position="168"/>
    </location>
</feature>
<protein>
    <submittedName>
        <fullName evidence="2">Uncharacterized protein</fullName>
    </submittedName>
</protein>
<evidence type="ECO:0000313" key="2">
    <source>
        <dbReference type="EMBL" id="KOX70585.1"/>
    </source>
</evidence>
<dbReference type="EMBL" id="KQ435859">
    <property type="protein sequence ID" value="KOX70585.1"/>
    <property type="molecule type" value="Genomic_DNA"/>
</dbReference>
<gene>
    <name evidence="2" type="ORF">WN51_02641</name>
</gene>
<name>A0A0M8ZT44_9HYME</name>
<accession>A0A0M8ZT44</accession>
<dbReference type="AlphaFoldDB" id="A0A0M8ZT44"/>
<reference evidence="2 3" key="1">
    <citation type="submission" date="2015-07" db="EMBL/GenBank/DDBJ databases">
        <title>The genome of Melipona quadrifasciata.</title>
        <authorList>
            <person name="Pan H."/>
            <person name="Kapheim K."/>
        </authorList>
    </citation>
    <scope>NUCLEOTIDE SEQUENCE [LARGE SCALE GENOMIC DNA]</scope>
    <source>
        <strain evidence="2">0111107301</strain>
        <tissue evidence="2">Whole body</tissue>
    </source>
</reference>
<evidence type="ECO:0000256" key="1">
    <source>
        <dbReference type="SAM" id="MobiDB-lite"/>
    </source>
</evidence>
<proteinExistence type="predicted"/>
<dbReference type="Proteomes" id="UP000053105">
    <property type="component" value="Unassembled WGS sequence"/>
</dbReference>
<organism evidence="2 3">
    <name type="scientific">Melipona quadrifasciata</name>
    <dbReference type="NCBI Taxonomy" id="166423"/>
    <lineage>
        <taxon>Eukaryota</taxon>
        <taxon>Metazoa</taxon>
        <taxon>Ecdysozoa</taxon>
        <taxon>Arthropoda</taxon>
        <taxon>Hexapoda</taxon>
        <taxon>Insecta</taxon>
        <taxon>Pterygota</taxon>
        <taxon>Neoptera</taxon>
        <taxon>Endopterygota</taxon>
        <taxon>Hymenoptera</taxon>
        <taxon>Apocrita</taxon>
        <taxon>Aculeata</taxon>
        <taxon>Apoidea</taxon>
        <taxon>Anthophila</taxon>
        <taxon>Apidae</taxon>
        <taxon>Melipona</taxon>
    </lineage>
</organism>
<evidence type="ECO:0000313" key="3">
    <source>
        <dbReference type="Proteomes" id="UP000053105"/>
    </source>
</evidence>
<feature type="compositionally biased region" description="Basic and acidic residues" evidence="1">
    <location>
        <begin position="144"/>
        <end position="159"/>
    </location>
</feature>
<keyword evidence="3" id="KW-1185">Reference proteome</keyword>
<feature type="compositionally biased region" description="Basic and acidic residues" evidence="1">
    <location>
        <begin position="117"/>
        <end position="137"/>
    </location>
</feature>
<sequence length="212" mass="24838">MAQPTIPYQPGLTCSTLLLGLNRSLFRDREGNNGNDSIKRANTIGTEFFREKTTSVKLQHLAYVVVIMQVCKYNTTKNGKLSKMIKSSRTEIIMILNDKSYNLQISDYRVSDVNKKLTTKREREEESKDQVWEENFPRPRKRKLETPRSRAIKRSEKNSRKTGNVHRVGRKKIGIKEWKSSQSTEARMKLLQCYYSDMLSDYHHPFLPYQIN</sequence>